<dbReference type="Proteomes" id="UP000264492">
    <property type="component" value="Unassembled WGS sequence"/>
</dbReference>
<dbReference type="AlphaFoldDB" id="A0A371JWG8"/>
<accession>A0A371JWG8</accession>
<evidence type="ECO:0000313" key="2">
    <source>
        <dbReference type="Proteomes" id="UP000264492"/>
    </source>
</evidence>
<dbReference type="EMBL" id="QTSU01000005">
    <property type="protein sequence ID" value="RDZ26019.1"/>
    <property type="molecule type" value="Genomic_DNA"/>
</dbReference>
<keyword evidence="2" id="KW-1185">Reference proteome</keyword>
<sequence length="400" mass="43723">MLWEQYVYRRGNEVFELWDGLFSGRDIKPLYIGGRGFDVRSQAVLAAFVASVKGSAVSVQDAKQLLIGFSGYRLDDDIKALTETNTTELTRIFSEIGTTEELPFGGPTEGDEEISTSNALRAGVAKVQAQLDGYTDVILDISSLPRIVYLTLLTSLLNHFIPNKEIDPEREHPLVASGVNFQVLVGEDAALDAHIRAEDPSNELVLIPGYSAVLQLGSLLELPLVWFPILGENRVNQLEKVLNSDYIPARAEVCPVVPHPSKDPRRADRLLVEYSGPLFDTGLTTTSSVLYAHESHPFEAYRQLLSAMRRYRDSMLILGGCRLVVTPLGSKLITLGAGLACFEMHPENLSKKYGVGIPYAEPTRYVASAEKLTRSSPIISALVLTGEAYGITPATASTPA</sequence>
<organism evidence="1 2">
    <name type="scientific">Lysobacter silvisoli</name>
    <dbReference type="NCBI Taxonomy" id="2293254"/>
    <lineage>
        <taxon>Bacteria</taxon>
        <taxon>Pseudomonadati</taxon>
        <taxon>Pseudomonadota</taxon>
        <taxon>Gammaproteobacteria</taxon>
        <taxon>Lysobacterales</taxon>
        <taxon>Lysobacteraceae</taxon>
        <taxon>Lysobacter</taxon>
    </lineage>
</organism>
<gene>
    <name evidence="1" type="ORF">DX914_19350</name>
</gene>
<protein>
    <submittedName>
        <fullName evidence="1">Uncharacterized protein</fullName>
    </submittedName>
</protein>
<proteinExistence type="predicted"/>
<dbReference type="OrthoDB" id="1550492at2"/>
<reference evidence="1 2" key="1">
    <citation type="submission" date="2018-08" db="EMBL/GenBank/DDBJ databases">
        <title>Lysobacter sp. zong2l5, whole genome shotgun sequence.</title>
        <authorList>
            <person name="Zhang X."/>
            <person name="Feng G."/>
            <person name="Zhu H."/>
        </authorList>
    </citation>
    <scope>NUCLEOTIDE SEQUENCE [LARGE SCALE GENOMIC DNA]</scope>
    <source>
        <strain evidence="2">zong2l5</strain>
    </source>
</reference>
<comment type="caution">
    <text evidence="1">The sequence shown here is derived from an EMBL/GenBank/DDBJ whole genome shotgun (WGS) entry which is preliminary data.</text>
</comment>
<dbReference type="RefSeq" id="WP_115861911.1">
    <property type="nucleotide sequence ID" value="NZ_QTSU01000005.1"/>
</dbReference>
<evidence type="ECO:0000313" key="1">
    <source>
        <dbReference type="EMBL" id="RDZ26019.1"/>
    </source>
</evidence>
<name>A0A371JWG8_9GAMM</name>